<dbReference type="PROSITE" id="PS51770">
    <property type="entry name" value="HOTDOG_ACOT"/>
    <property type="match status" value="1"/>
</dbReference>
<name>A0A5C6BM04_9PLAN</name>
<evidence type="ECO:0000259" key="4">
    <source>
        <dbReference type="PROSITE" id="PS51770"/>
    </source>
</evidence>
<dbReference type="GO" id="GO:0009062">
    <property type="term" value="P:fatty acid catabolic process"/>
    <property type="evidence" value="ECO:0007669"/>
    <property type="project" value="TreeGrafter"/>
</dbReference>
<keyword evidence="2 3" id="KW-0378">Hydrolase</keyword>
<dbReference type="InterPro" id="IPR033120">
    <property type="entry name" value="HOTDOG_ACOT"/>
</dbReference>
<dbReference type="GO" id="GO:0052816">
    <property type="term" value="F:long-chain fatty acyl-CoA hydrolase activity"/>
    <property type="evidence" value="ECO:0007669"/>
    <property type="project" value="TreeGrafter"/>
</dbReference>
<dbReference type="PANTHER" id="PTHR11049:SF5">
    <property type="entry name" value="ACYL-COA THIOESTER HYDROLASE YCIA"/>
    <property type="match status" value="1"/>
</dbReference>
<dbReference type="EMBL" id="SJPP01000001">
    <property type="protein sequence ID" value="TWU13160.1"/>
    <property type="molecule type" value="Genomic_DNA"/>
</dbReference>
<dbReference type="GO" id="GO:0005829">
    <property type="term" value="C:cytosol"/>
    <property type="evidence" value="ECO:0007669"/>
    <property type="project" value="TreeGrafter"/>
</dbReference>
<dbReference type="AlphaFoldDB" id="A0A5C6BM04"/>
<dbReference type="GO" id="GO:0006637">
    <property type="term" value="P:acyl-CoA metabolic process"/>
    <property type="evidence" value="ECO:0007669"/>
    <property type="project" value="TreeGrafter"/>
</dbReference>
<keyword evidence="6" id="KW-1185">Reference proteome</keyword>
<dbReference type="PANTHER" id="PTHR11049">
    <property type="entry name" value="ACYL COENZYME A THIOESTER HYDROLASE"/>
    <property type="match status" value="1"/>
</dbReference>
<dbReference type="EC" id="3.1.2.-" evidence="5"/>
<sequence length="160" mass="17751">MIIMAVCRLTLRFNNYIVTNKASPPMTVDKQGRYLATKITMMPRDTNPHGTIFGGVILSHIDQSGAIGARYSIRKEGFPDCALVTVAMNRVEFHHPVYVGDVVSFYSHVERFGRTSITVHVTVEAERDGSALMLTEADVTYVAVQLIDGERRPVPIRGAE</sequence>
<evidence type="ECO:0000313" key="5">
    <source>
        <dbReference type="EMBL" id="TWU13160.1"/>
    </source>
</evidence>
<dbReference type="Pfam" id="PF03061">
    <property type="entry name" value="4HBT"/>
    <property type="match status" value="1"/>
</dbReference>
<dbReference type="CDD" id="cd03442">
    <property type="entry name" value="BFIT_BACH"/>
    <property type="match status" value="1"/>
</dbReference>
<accession>A0A5C6BM04</accession>
<evidence type="ECO:0000256" key="2">
    <source>
        <dbReference type="ARBA" id="ARBA00022801"/>
    </source>
</evidence>
<comment type="caution">
    <text evidence="5">The sequence shown here is derived from an EMBL/GenBank/DDBJ whole genome shotgun (WGS) entry which is preliminary data.</text>
</comment>
<reference evidence="5 6" key="1">
    <citation type="submission" date="2019-02" db="EMBL/GenBank/DDBJ databases">
        <title>Deep-cultivation of Planctomycetes and their phenomic and genomic characterization uncovers novel biology.</title>
        <authorList>
            <person name="Wiegand S."/>
            <person name="Jogler M."/>
            <person name="Boedeker C."/>
            <person name="Pinto D."/>
            <person name="Vollmers J."/>
            <person name="Rivas-Marin E."/>
            <person name="Kohn T."/>
            <person name="Peeters S.H."/>
            <person name="Heuer A."/>
            <person name="Rast P."/>
            <person name="Oberbeckmann S."/>
            <person name="Bunk B."/>
            <person name="Jeske O."/>
            <person name="Meyerdierks A."/>
            <person name="Storesund J.E."/>
            <person name="Kallscheuer N."/>
            <person name="Luecker S."/>
            <person name="Lage O.M."/>
            <person name="Pohl T."/>
            <person name="Merkel B.J."/>
            <person name="Hornburger P."/>
            <person name="Mueller R.-W."/>
            <person name="Bruemmer F."/>
            <person name="Labrenz M."/>
            <person name="Spormann A.M."/>
            <person name="Op Den Camp H."/>
            <person name="Overmann J."/>
            <person name="Amann R."/>
            <person name="Jetten M.S.M."/>
            <person name="Mascher T."/>
            <person name="Medema M.H."/>
            <person name="Devos D.P."/>
            <person name="Kaster A.-K."/>
            <person name="Ovreas L."/>
            <person name="Rohde M."/>
            <person name="Galperin M.Y."/>
            <person name="Jogler C."/>
        </authorList>
    </citation>
    <scope>NUCLEOTIDE SEQUENCE [LARGE SCALE GENOMIC DNA]</scope>
    <source>
        <strain evidence="5 6">CA54</strain>
    </source>
</reference>
<dbReference type="InterPro" id="IPR006683">
    <property type="entry name" value="Thioestr_dom"/>
</dbReference>
<organism evidence="5 6">
    <name type="scientific">Symmachiella macrocystis</name>
    <dbReference type="NCBI Taxonomy" id="2527985"/>
    <lineage>
        <taxon>Bacteria</taxon>
        <taxon>Pseudomonadati</taxon>
        <taxon>Planctomycetota</taxon>
        <taxon>Planctomycetia</taxon>
        <taxon>Planctomycetales</taxon>
        <taxon>Planctomycetaceae</taxon>
        <taxon>Symmachiella</taxon>
    </lineage>
</organism>
<dbReference type="InterPro" id="IPR040170">
    <property type="entry name" value="Cytosol_ACT"/>
</dbReference>
<dbReference type="Proteomes" id="UP000320735">
    <property type="component" value="Unassembled WGS sequence"/>
</dbReference>
<comment type="similarity">
    <text evidence="1">Belongs to the acyl coenzyme A hydrolase family.</text>
</comment>
<protein>
    <submittedName>
        <fullName evidence="5">Putative acyl-CoA thioester hydrolase</fullName>
        <ecNumber evidence="5">3.1.2.-</ecNumber>
    </submittedName>
</protein>
<dbReference type="InterPro" id="IPR029069">
    <property type="entry name" value="HotDog_dom_sf"/>
</dbReference>
<evidence type="ECO:0000313" key="6">
    <source>
        <dbReference type="Proteomes" id="UP000320735"/>
    </source>
</evidence>
<feature type="domain" description="HotDog ACOT-type" evidence="4">
    <location>
        <begin position="31"/>
        <end position="147"/>
    </location>
</feature>
<evidence type="ECO:0000256" key="1">
    <source>
        <dbReference type="ARBA" id="ARBA00010458"/>
    </source>
</evidence>
<evidence type="ECO:0000256" key="3">
    <source>
        <dbReference type="PROSITE-ProRule" id="PRU01106"/>
    </source>
</evidence>
<dbReference type="Gene3D" id="3.10.129.10">
    <property type="entry name" value="Hotdog Thioesterase"/>
    <property type="match status" value="1"/>
</dbReference>
<gene>
    <name evidence="5" type="ORF">CA54_19860</name>
</gene>
<proteinExistence type="inferred from homology"/>
<dbReference type="SUPFAM" id="SSF54637">
    <property type="entry name" value="Thioesterase/thiol ester dehydrase-isomerase"/>
    <property type="match status" value="1"/>
</dbReference>